<dbReference type="RefSeq" id="WP_013629881.1">
    <property type="nucleotide sequence ID" value="NC_015174.1"/>
</dbReference>
<dbReference type="Pfam" id="PF00781">
    <property type="entry name" value="DAGK_cat"/>
    <property type="match status" value="1"/>
</dbReference>
<dbReference type="InterPro" id="IPR016064">
    <property type="entry name" value="NAD/diacylglycerol_kinase_sf"/>
</dbReference>
<dbReference type="KEGG" id="pbs:Plabr_3565"/>
<dbReference type="InterPro" id="IPR001206">
    <property type="entry name" value="Diacylglycerol_kinase_cat_dom"/>
</dbReference>
<dbReference type="Gene3D" id="3.40.50.10330">
    <property type="entry name" value="Probable inorganic polyphosphate/atp-NAD kinase, domain 1"/>
    <property type="match status" value="1"/>
</dbReference>
<evidence type="ECO:0000313" key="2">
    <source>
        <dbReference type="EMBL" id="ADY61162.1"/>
    </source>
</evidence>
<proteinExistence type="predicted"/>
<evidence type="ECO:0000259" key="1">
    <source>
        <dbReference type="PROSITE" id="PS50146"/>
    </source>
</evidence>
<dbReference type="InterPro" id="IPR045540">
    <property type="entry name" value="YegS/DAGK_C"/>
</dbReference>
<dbReference type="OrthoDB" id="9815110at2"/>
<dbReference type="Proteomes" id="UP000006860">
    <property type="component" value="Chromosome"/>
</dbReference>
<dbReference type="eggNOG" id="COG1597">
    <property type="taxonomic scope" value="Bacteria"/>
</dbReference>
<keyword evidence="2" id="KW-0808">Transferase</keyword>
<dbReference type="STRING" id="756272.Plabr_3565"/>
<dbReference type="Pfam" id="PF19279">
    <property type="entry name" value="YegS_C"/>
    <property type="match status" value="1"/>
</dbReference>
<keyword evidence="2" id="KW-0418">Kinase</keyword>
<dbReference type="EMBL" id="CP002546">
    <property type="protein sequence ID" value="ADY61162.1"/>
    <property type="molecule type" value="Genomic_DNA"/>
</dbReference>
<gene>
    <name evidence="2" type="ordered locus">Plabr_3565</name>
</gene>
<sequence length="312" mass="34939">MRNHQLRVAIQRNPISGSGRRDLELKEMMAGLKEAGLKPYLFTERERLAHHLEDPEFREHLLCIVAAGGDGTVDDLINRYPGFPLAIFAMGTENLLAKHCGMPRHGREVARIIAARYTREIDLGQVGTQRFAVMASCGFDAEVVRLAHEARKGRITKLHYLRPILQSFAQFKETPLKLYCDSDPEPYECQMAIISNIAKYALNLPINRDAADQDGKFSVCMIEKAAPWRLVRYFLKGLLTGRIEAPGIHYTSCQQLRVETDTPIAIQADGDPVGYTPNEFQVLPAALKLLVPQSFSTSRLEEAPHAEASQTV</sequence>
<evidence type="ECO:0000313" key="3">
    <source>
        <dbReference type="Proteomes" id="UP000006860"/>
    </source>
</evidence>
<dbReference type="InterPro" id="IPR017438">
    <property type="entry name" value="ATP-NAD_kinase_N"/>
</dbReference>
<reference evidence="3" key="1">
    <citation type="submission" date="2011-02" db="EMBL/GenBank/DDBJ databases">
        <title>The complete genome of Planctomyces brasiliensis DSM 5305.</title>
        <authorList>
            <person name="Lucas S."/>
            <person name="Copeland A."/>
            <person name="Lapidus A."/>
            <person name="Bruce D."/>
            <person name="Goodwin L."/>
            <person name="Pitluck S."/>
            <person name="Kyrpides N."/>
            <person name="Mavromatis K."/>
            <person name="Pagani I."/>
            <person name="Ivanova N."/>
            <person name="Ovchinnikova G."/>
            <person name="Lu M."/>
            <person name="Detter J.C."/>
            <person name="Han C."/>
            <person name="Land M."/>
            <person name="Hauser L."/>
            <person name="Markowitz V."/>
            <person name="Cheng J.-F."/>
            <person name="Hugenholtz P."/>
            <person name="Woyke T."/>
            <person name="Wu D."/>
            <person name="Tindall B."/>
            <person name="Pomrenke H.G."/>
            <person name="Brambilla E."/>
            <person name="Klenk H.-P."/>
            <person name="Eisen J.A."/>
        </authorList>
    </citation>
    <scope>NUCLEOTIDE SEQUENCE [LARGE SCALE GENOMIC DNA]</scope>
    <source>
        <strain evidence="3">ATCC 49424 / DSM 5305 / JCM 21570 / NBRC 103401 / IFAM 1448</strain>
    </source>
</reference>
<protein>
    <submittedName>
        <fullName evidence="2">Diacylglycerol kinase catalytic region</fullName>
    </submittedName>
</protein>
<dbReference type="PROSITE" id="PS50146">
    <property type="entry name" value="DAGK"/>
    <property type="match status" value="1"/>
</dbReference>
<dbReference type="Gene3D" id="2.60.200.40">
    <property type="match status" value="1"/>
</dbReference>
<dbReference type="SUPFAM" id="SSF111331">
    <property type="entry name" value="NAD kinase/diacylglycerol kinase-like"/>
    <property type="match status" value="1"/>
</dbReference>
<name>F0SP59_RUBBR</name>
<dbReference type="HOGENOM" id="CLU_045532_2_1_0"/>
<dbReference type="GO" id="GO:0016301">
    <property type="term" value="F:kinase activity"/>
    <property type="evidence" value="ECO:0007669"/>
    <property type="project" value="UniProtKB-KW"/>
</dbReference>
<accession>F0SP59</accession>
<keyword evidence="3" id="KW-1185">Reference proteome</keyword>
<dbReference type="AlphaFoldDB" id="F0SP59"/>
<organism evidence="2 3">
    <name type="scientific">Rubinisphaera brasiliensis (strain ATCC 49424 / DSM 5305 / JCM 21570 / IAM 15109 / NBRC 103401 / IFAM 1448)</name>
    <name type="common">Planctomyces brasiliensis</name>
    <dbReference type="NCBI Taxonomy" id="756272"/>
    <lineage>
        <taxon>Bacteria</taxon>
        <taxon>Pseudomonadati</taxon>
        <taxon>Planctomycetota</taxon>
        <taxon>Planctomycetia</taxon>
        <taxon>Planctomycetales</taxon>
        <taxon>Planctomycetaceae</taxon>
        <taxon>Rubinisphaera</taxon>
    </lineage>
</organism>
<feature type="domain" description="DAGKc" evidence="1">
    <location>
        <begin position="3"/>
        <end position="130"/>
    </location>
</feature>